<protein>
    <submittedName>
        <fullName evidence="2">Endo alpha-1,4 polygalactosaminidase</fullName>
    </submittedName>
</protein>
<accession>A0ABT4RF98</accession>
<evidence type="ECO:0000313" key="3">
    <source>
        <dbReference type="Proteomes" id="UP001147700"/>
    </source>
</evidence>
<comment type="caution">
    <text evidence="2">The sequence shown here is derived from an EMBL/GenBank/DDBJ whole genome shotgun (WGS) entry which is preliminary data.</text>
</comment>
<proteinExistence type="predicted"/>
<evidence type="ECO:0000313" key="2">
    <source>
        <dbReference type="EMBL" id="MDA0137197.1"/>
    </source>
</evidence>
<keyword evidence="3" id="KW-1185">Reference proteome</keyword>
<dbReference type="Proteomes" id="UP001147700">
    <property type="component" value="Unassembled WGS sequence"/>
</dbReference>
<dbReference type="RefSeq" id="WP_270006251.1">
    <property type="nucleotide sequence ID" value="NZ_JAPCID010000008.1"/>
</dbReference>
<dbReference type="EMBL" id="JAPCID010000008">
    <property type="protein sequence ID" value="MDA0137197.1"/>
    <property type="molecule type" value="Genomic_DNA"/>
</dbReference>
<dbReference type="InterPro" id="IPR017853">
    <property type="entry name" value="GH"/>
</dbReference>
<feature type="domain" description="Glycoside-hydrolase family GH114 TIM-barrel" evidence="1">
    <location>
        <begin position="21"/>
        <end position="238"/>
    </location>
</feature>
<dbReference type="PANTHER" id="PTHR35273:SF2">
    <property type="entry name" value="ALPHA-GALACTOSIDASE"/>
    <property type="match status" value="1"/>
</dbReference>
<reference evidence="2" key="1">
    <citation type="submission" date="2022-10" db="EMBL/GenBank/DDBJ databases">
        <title>The WGS of Solirubrobacter sp. CPCC 204708.</title>
        <authorList>
            <person name="Jiang Z."/>
        </authorList>
    </citation>
    <scope>NUCLEOTIDE SEQUENCE</scope>
    <source>
        <strain evidence="2">CPCC 204708</strain>
    </source>
</reference>
<dbReference type="SUPFAM" id="SSF51445">
    <property type="entry name" value="(Trans)glycosidases"/>
    <property type="match status" value="1"/>
</dbReference>
<organism evidence="2 3">
    <name type="scientific">Solirubrobacter deserti</name>
    <dbReference type="NCBI Taxonomy" id="2282478"/>
    <lineage>
        <taxon>Bacteria</taxon>
        <taxon>Bacillati</taxon>
        <taxon>Actinomycetota</taxon>
        <taxon>Thermoleophilia</taxon>
        <taxon>Solirubrobacterales</taxon>
        <taxon>Solirubrobacteraceae</taxon>
        <taxon>Solirubrobacter</taxon>
    </lineage>
</organism>
<name>A0ABT4RF98_9ACTN</name>
<evidence type="ECO:0000259" key="1">
    <source>
        <dbReference type="Pfam" id="PF03537"/>
    </source>
</evidence>
<sequence length="243" mass="27422">MIALIAAVALAVPWAPPPTSTFQWQLSGRLDLSVRADLYDVDLFETSAADVARIHAMGARAACYFSAGTHEPGRPDSKAFPRSVIGQRLADWPRERWLDVRRLSVLRPIMRRRLNLCAEKGFDAVEPDNVDGYANDSGFALRGRHQLRFNRWLARAAHARGLSIALKNDLEQVRALEPWYDWALSEECFAYRECARLKPFADAGKAVFVVEYADGGFCPAARDLGFMAQRKRLALDAWREPCW</sequence>
<dbReference type="Pfam" id="PF03537">
    <property type="entry name" value="Glyco_hydro_114"/>
    <property type="match status" value="1"/>
</dbReference>
<dbReference type="InterPro" id="IPR004352">
    <property type="entry name" value="GH114_TIM-barrel"/>
</dbReference>
<dbReference type="InterPro" id="IPR013785">
    <property type="entry name" value="Aldolase_TIM"/>
</dbReference>
<dbReference type="PANTHER" id="PTHR35273">
    <property type="entry name" value="ALPHA-1,4 POLYGALACTOSAMINIDASE, PUTATIVE (AFU_ORTHOLOGUE AFUA_3G07890)-RELATED"/>
    <property type="match status" value="1"/>
</dbReference>
<dbReference type="Gene3D" id="3.20.20.70">
    <property type="entry name" value="Aldolase class I"/>
    <property type="match status" value="1"/>
</dbReference>
<gene>
    <name evidence="2" type="ORF">OJ962_06785</name>
</gene>